<dbReference type="InterPro" id="IPR029063">
    <property type="entry name" value="SAM-dependent_MTases_sf"/>
</dbReference>
<accession>A9B988</accession>
<keyword evidence="8" id="KW-0614">Plasmid</keyword>
<evidence type="ECO:0000313" key="9">
    <source>
        <dbReference type="Proteomes" id="UP000000787"/>
    </source>
</evidence>
<dbReference type="KEGG" id="hau:Haur_5275"/>
<dbReference type="Proteomes" id="UP000000787">
    <property type="component" value="Plasmid pHAU02"/>
</dbReference>
<dbReference type="PANTHER" id="PTHR42933">
    <property type="entry name" value="SLR6095 PROTEIN"/>
    <property type="match status" value="1"/>
</dbReference>
<name>A9B988_HERA2</name>
<dbReference type="PRINTS" id="PR00507">
    <property type="entry name" value="N12N6MTFRASE"/>
</dbReference>
<dbReference type="GO" id="GO:0003677">
    <property type="term" value="F:DNA binding"/>
    <property type="evidence" value="ECO:0007669"/>
    <property type="project" value="InterPro"/>
</dbReference>
<evidence type="ECO:0000256" key="1">
    <source>
        <dbReference type="ARBA" id="ARBA00011900"/>
    </source>
</evidence>
<dbReference type="InterPro" id="IPR002052">
    <property type="entry name" value="DNA_methylase_N6_adenine_CS"/>
</dbReference>
<dbReference type="InterPro" id="IPR003356">
    <property type="entry name" value="DNA_methylase_A-5"/>
</dbReference>
<dbReference type="GO" id="GO:0009307">
    <property type="term" value="P:DNA restriction-modification system"/>
    <property type="evidence" value="ECO:0007669"/>
    <property type="project" value="UniProtKB-KW"/>
</dbReference>
<dbReference type="GO" id="GO:0008170">
    <property type="term" value="F:N-methyltransferase activity"/>
    <property type="evidence" value="ECO:0007669"/>
    <property type="project" value="InterPro"/>
</dbReference>
<dbReference type="Gene3D" id="3.40.50.150">
    <property type="entry name" value="Vaccinia Virus protein VP39"/>
    <property type="match status" value="1"/>
</dbReference>
<dbReference type="InParanoid" id="A9B988"/>
<dbReference type="PROSITE" id="PS00092">
    <property type="entry name" value="N6_MTASE"/>
    <property type="match status" value="1"/>
</dbReference>
<geneLocation type="plasmid" evidence="8 9">
    <name>pHAU02</name>
</geneLocation>
<dbReference type="PANTHER" id="PTHR42933:SF3">
    <property type="entry name" value="TYPE I RESTRICTION ENZYME MJAVIII METHYLASE SUBUNIT"/>
    <property type="match status" value="1"/>
</dbReference>
<feature type="domain" description="DNA methylase adenine-specific" evidence="7">
    <location>
        <begin position="89"/>
        <end position="304"/>
    </location>
</feature>
<evidence type="ECO:0000256" key="6">
    <source>
        <dbReference type="ARBA" id="ARBA00047942"/>
    </source>
</evidence>
<reference evidence="8 9" key="1">
    <citation type="journal article" date="2011" name="Stand. Genomic Sci.">
        <title>Complete genome sequence of the filamentous gliding predatory bacterium Herpetosiphon aurantiacus type strain (114-95(T)).</title>
        <authorList>
            <person name="Kiss H."/>
            <person name="Nett M."/>
            <person name="Domin N."/>
            <person name="Martin K."/>
            <person name="Maresca J.A."/>
            <person name="Copeland A."/>
            <person name="Lapidus A."/>
            <person name="Lucas S."/>
            <person name="Berry K.W."/>
            <person name="Glavina Del Rio T."/>
            <person name="Dalin E."/>
            <person name="Tice H."/>
            <person name="Pitluck S."/>
            <person name="Richardson P."/>
            <person name="Bruce D."/>
            <person name="Goodwin L."/>
            <person name="Han C."/>
            <person name="Detter J.C."/>
            <person name="Schmutz J."/>
            <person name="Brettin T."/>
            <person name="Land M."/>
            <person name="Hauser L."/>
            <person name="Kyrpides N.C."/>
            <person name="Ivanova N."/>
            <person name="Goker M."/>
            <person name="Woyke T."/>
            <person name="Klenk H.P."/>
            <person name="Bryant D.A."/>
        </authorList>
    </citation>
    <scope>NUCLEOTIDE SEQUENCE [LARGE SCALE GENOMIC DNA]</scope>
    <source>
        <strain evidence="9">ATCC 23779 / DSM 785 / 114-95</strain>
        <plasmid evidence="8">pHAU02</plasmid>
    </source>
</reference>
<organism evidence="8 9">
    <name type="scientific">Herpetosiphon aurantiacus (strain ATCC 23779 / DSM 785 / 114-95)</name>
    <dbReference type="NCBI Taxonomy" id="316274"/>
    <lineage>
        <taxon>Bacteria</taxon>
        <taxon>Bacillati</taxon>
        <taxon>Chloroflexota</taxon>
        <taxon>Chloroflexia</taxon>
        <taxon>Herpetosiphonales</taxon>
        <taxon>Herpetosiphonaceae</taxon>
        <taxon>Herpetosiphon</taxon>
    </lineage>
</organism>
<dbReference type="GO" id="GO:0032259">
    <property type="term" value="P:methylation"/>
    <property type="evidence" value="ECO:0007669"/>
    <property type="project" value="UniProtKB-KW"/>
</dbReference>
<dbReference type="EMBL" id="CP000877">
    <property type="protein sequence ID" value="ABX07902.1"/>
    <property type="molecule type" value="Genomic_DNA"/>
</dbReference>
<keyword evidence="4" id="KW-0949">S-adenosyl-L-methionine</keyword>
<dbReference type="Pfam" id="PF02384">
    <property type="entry name" value="N6_Mtase"/>
    <property type="match status" value="1"/>
</dbReference>
<evidence type="ECO:0000256" key="2">
    <source>
        <dbReference type="ARBA" id="ARBA00022603"/>
    </source>
</evidence>
<evidence type="ECO:0000256" key="3">
    <source>
        <dbReference type="ARBA" id="ARBA00022679"/>
    </source>
</evidence>
<keyword evidence="9" id="KW-1185">Reference proteome</keyword>
<evidence type="ECO:0000256" key="5">
    <source>
        <dbReference type="ARBA" id="ARBA00022747"/>
    </source>
</evidence>
<comment type="catalytic activity">
    <reaction evidence="6">
        <text>a 2'-deoxyadenosine in DNA + S-adenosyl-L-methionine = an N(6)-methyl-2'-deoxyadenosine in DNA + S-adenosyl-L-homocysteine + H(+)</text>
        <dbReference type="Rhea" id="RHEA:15197"/>
        <dbReference type="Rhea" id="RHEA-COMP:12418"/>
        <dbReference type="Rhea" id="RHEA-COMP:12419"/>
        <dbReference type="ChEBI" id="CHEBI:15378"/>
        <dbReference type="ChEBI" id="CHEBI:57856"/>
        <dbReference type="ChEBI" id="CHEBI:59789"/>
        <dbReference type="ChEBI" id="CHEBI:90615"/>
        <dbReference type="ChEBI" id="CHEBI:90616"/>
        <dbReference type="EC" id="2.1.1.72"/>
    </reaction>
</comment>
<dbReference type="AlphaFoldDB" id="A9B988"/>
<gene>
    <name evidence="8" type="ordered locus">Haur_5275</name>
</gene>
<dbReference type="SUPFAM" id="SSF53335">
    <property type="entry name" value="S-adenosyl-L-methionine-dependent methyltransferases"/>
    <property type="match status" value="1"/>
</dbReference>
<evidence type="ECO:0000259" key="7">
    <source>
        <dbReference type="Pfam" id="PF02384"/>
    </source>
</evidence>
<keyword evidence="5" id="KW-0680">Restriction system</keyword>
<dbReference type="InterPro" id="IPR051537">
    <property type="entry name" value="DNA_Adenine_Mtase"/>
</dbReference>
<evidence type="ECO:0000256" key="4">
    <source>
        <dbReference type="ARBA" id="ARBA00022691"/>
    </source>
</evidence>
<keyword evidence="2 8" id="KW-0489">Methyltransferase</keyword>
<dbReference type="GO" id="GO:0009007">
    <property type="term" value="F:site-specific DNA-methyltransferase (adenine-specific) activity"/>
    <property type="evidence" value="ECO:0007669"/>
    <property type="project" value="UniProtKB-EC"/>
</dbReference>
<dbReference type="eggNOG" id="COG0286">
    <property type="taxonomic scope" value="Bacteria"/>
</dbReference>
<evidence type="ECO:0000313" key="8">
    <source>
        <dbReference type="EMBL" id="ABX07902.1"/>
    </source>
</evidence>
<protein>
    <recommendedName>
        <fullName evidence="1">site-specific DNA-methyltransferase (adenine-specific)</fullName>
        <ecNumber evidence="1">2.1.1.72</ecNumber>
    </recommendedName>
</protein>
<dbReference type="EC" id="2.1.1.72" evidence="1"/>
<dbReference type="CDD" id="cd02440">
    <property type="entry name" value="AdoMet_MTases"/>
    <property type="match status" value="1"/>
</dbReference>
<dbReference type="BioCyc" id="HAUR316274:GHYA-5337-MONOMER"/>
<keyword evidence="3" id="KW-0808">Transferase</keyword>
<sequence length="623" mass="69485">MADIAAGLNEIWKIFRAKGIVDDLLIIDHIATLLLEQNSLSPPSGLQGEPVLLPKVDEIKTRLSALSTLLEGGAAELFDRYILFRLDQTHLGGRYPTPRHLVKFMRTIAHVTANDSLLDLACGSGGMLAGRAQSAEHPTLTNGLEISPQWARLAWANCALHGLKDFTIEIADALTYPQAISVNRILMNPPFGTQVSTEGLSGRSETRLIEQAIKWLADNGRLCVLAPAGILFGGGREKELRKNLCTNQQINAIIALPKDTFQPFSTLQTYLLLITKSVPQAGTWFIRAERDGYMRGRGRDLTKQPTDASDFPLIESILGWDNTWNLTDDQQLLSYRQLTIDEERVLIIGAPAGSIFTQVERYSQGSKHIFLINVGLDAQRKSYIVDLNDPIPIKLMTQQREDIITEKFSKSKEEKPKLVTLLNGDHYSSAIAITTSGRLLGTRVLQDQIIKQADYTFKIDRYLPAEEMAVVNRPPSELLVEIRANQGRMAQYIDSLLRKLEAPQIGDGRLMAQVWQLEPTAIDVLSREQRQIWDSIKSLTLTVHSESASTGFETPNYFDVASLHQQQPNLPESELASMLELFEKLGLIVAVTLIDSQDQHLSAYRLLSERDIWRELPSSGVSS</sequence>
<dbReference type="HOGENOM" id="CLU_438549_0_0_0"/>
<proteinExistence type="predicted"/>